<accession>A0A9P5XLD4</accession>
<dbReference type="CDD" id="cd22778">
    <property type="entry name" value="DPBB_CEPL-like"/>
    <property type="match status" value="1"/>
</dbReference>
<dbReference type="InterPro" id="IPR036908">
    <property type="entry name" value="RlpA-like_sf"/>
</dbReference>
<proteinExistence type="inferred from homology"/>
<evidence type="ECO:0000256" key="2">
    <source>
        <dbReference type="ARBA" id="ARBA00010421"/>
    </source>
</evidence>
<organism evidence="5 6">
    <name type="scientific">Macrolepiota fuliginosa MF-IS2</name>
    <dbReference type="NCBI Taxonomy" id="1400762"/>
    <lineage>
        <taxon>Eukaryota</taxon>
        <taxon>Fungi</taxon>
        <taxon>Dikarya</taxon>
        <taxon>Basidiomycota</taxon>
        <taxon>Agaricomycotina</taxon>
        <taxon>Agaricomycetes</taxon>
        <taxon>Agaricomycetidae</taxon>
        <taxon>Agaricales</taxon>
        <taxon>Agaricineae</taxon>
        <taxon>Agaricaceae</taxon>
        <taxon>Macrolepiota</taxon>
    </lineage>
</organism>
<dbReference type="Gene3D" id="2.40.40.10">
    <property type="entry name" value="RlpA-like domain"/>
    <property type="match status" value="1"/>
</dbReference>
<keyword evidence="6" id="KW-1185">Reference proteome</keyword>
<comment type="subcellular location">
    <subcellularLocation>
        <location evidence="1">Secreted</location>
    </subcellularLocation>
</comment>
<name>A0A9P5XLD4_9AGAR</name>
<comment type="caution">
    <text evidence="5">The sequence shown here is derived from an EMBL/GenBank/DDBJ whole genome shotgun (WGS) entry which is preliminary data.</text>
</comment>
<keyword evidence="3" id="KW-0964">Secreted</keyword>
<dbReference type="Proteomes" id="UP000807342">
    <property type="component" value="Unassembled WGS sequence"/>
</dbReference>
<comment type="similarity">
    <text evidence="2">Belongs to the cerato-platanin family.</text>
</comment>
<dbReference type="Pfam" id="PF07249">
    <property type="entry name" value="Cerato-platanin"/>
    <property type="match status" value="1"/>
</dbReference>
<dbReference type="EMBL" id="MU151059">
    <property type="protein sequence ID" value="KAF9453632.1"/>
    <property type="molecule type" value="Genomic_DNA"/>
</dbReference>
<evidence type="ECO:0000313" key="6">
    <source>
        <dbReference type="Proteomes" id="UP000807342"/>
    </source>
</evidence>
<evidence type="ECO:0000313" key="5">
    <source>
        <dbReference type="EMBL" id="KAF9453632.1"/>
    </source>
</evidence>
<dbReference type="GO" id="GO:0005576">
    <property type="term" value="C:extracellular region"/>
    <property type="evidence" value="ECO:0007669"/>
    <property type="project" value="UniProtKB-SubCell"/>
</dbReference>
<dbReference type="InterPro" id="IPR010829">
    <property type="entry name" value="Cerato-platanin"/>
</dbReference>
<reference evidence="5" key="1">
    <citation type="submission" date="2020-11" db="EMBL/GenBank/DDBJ databases">
        <authorList>
            <consortium name="DOE Joint Genome Institute"/>
            <person name="Ahrendt S."/>
            <person name="Riley R."/>
            <person name="Andreopoulos W."/>
            <person name="Labutti K."/>
            <person name="Pangilinan J."/>
            <person name="Ruiz-Duenas F.J."/>
            <person name="Barrasa J.M."/>
            <person name="Sanchez-Garcia M."/>
            <person name="Camarero S."/>
            <person name="Miyauchi S."/>
            <person name="Serrano A."/>
            <person name="Linde D."/>
            <person name="Babiker R."/>
            <person name="Drula E."/>
            <person name="Ayuso-Fernandez I."/>
            <person name="Pacheco R."/>
            <person name="Padilla G."/>
            <person name="Ferreira P."/>
            <person name="Barriuso J."/>
            <person name="Kellner H."/>
            <person name="Castanera R."/>
            <person name="Alfaro M."/>
            <person name="Ramirez L."/>
            <person name="Pisabarro A.G."/>
            <person name="Kuo A."/>
            <person name="Tritt A."/>
            <person name="Lipzen A."/>
            <person name="He G."/>
            <person name="Yan M."/>
            <person name="Ng V."/>
            <person name="Cullen D."/>
            <person name="Martin F."/>
            <person name="Rosso M.-N."/>
            <person name="Henrissat B."/>
            <person name="Hibbett D."/>
            <person name="Martinez A.T."/>
            <person name="Grigoriev I.V."/>
        </authorList>
    </citation>
    <scope>NUCLEOTIDE SEQUENCE</scope>
    <source>
        <strain evidence="5">MF-IS2</strain>
    </source>
</reference>
<sequence length="142" mass="14223">MKFFAALAIIPAIVSAATVSLSYDETYDASGTSLAVVACSNGSNGLLTQGFTTFGSLHNFPNIGGAPAVTGFNSPACGTCWQVTYTNGKGVKKSINVLAIDVGLAGFNIAKAAMNTLTGGQAVALGRVNVDAVQVAESACGL</sequence>
<keyword evidence="4" id="KW-0732">Signal</keyword>
<evidence type="ECO:0000256" key="1">
    <source>
        <dbReference type="ARBA" id="ARBA00004613"/>
    </source>
</evidence>
<feature type="chain" id="PRO_5040478869" evidence="4">
    <location>
        <begin position="17"/>
        <end position="142"/>
    </location>
</feature>
<evidence type="ECO:0000256" key="4">
    <source>
        <dbReference type="SAM" id="SignalP"/>
    </source>
</evidence>
<dbReference type="SUPFAM" id="SSF50685">
    <property type="entry name" value="Barwin-like endoglucanases"/>
    <property type="match status" value="1"/>
</dbReference>
<evidence type="ECO:0000256" key="3">
    <source>
        <dbReference type="ARBA" id="ARBA00022525"/>
    </source>
</evidence>
<protein>
    <submittedName>
        <fullName evidence="5">Cerato-platanin-related secreted protein</fullName>
    </submittedName>
</protein>
<gene>
    <name evidence="5" type="ORF">P691DRAFT_658045</name>
</gene>
<dbReference type="AlphaFoldDB" id="A0A9P5XLD4"/>
<dbReference type="OrthoDB" id="4898945at2759"/>
<feature type="signal peptide" evidence="4">
    <location>
        <begin position="1"/>
        <end position="16"/>
    </location>
</feature>